<accession>A0ABS4TKV5</accession>
<reference evidence="1 2" key="1">
    <citation type="submission" date="2021-03" db="EMBL/GenBank/DDBJ databases">
        <title>Sequencing the genomes of 1000 actinobacteria strains.</title>
        <authorList>
            <person name="Klenk H.-P."/>
        </authorList>
    </citation>
    <scope>NUCLEOTIDE SEQUENCE [LARGE SCALE GENOMIC DNA]</scope>
    <source>
        <strain evidence="1 2">DSM 46670</strain>
    </source>
</reference>
<dbReference type="EMBL" id="JAGINW010000001">
    <property type="protein sequence ID" value="MBP2325011.1"/>
    <property type="molecule type" value="Genomic_DNA"/>
</dbReference>
<name>A0ABS4TKV5_9PSEU</name>
<dbReference type="Proteomes" id="UP001519332">
    <property type="component" value="Unassembled WGS sequence"/>
</dbReference>
<protein>
    <submittedName>
        <fullName evidence="1">Uncharacterized protein</fullName>
    </submittedName>
</protein>
<evidence type="ECO:0000313" key="2">
    <source>
        <dbReference type="Proteomes" id="UP001519332"/>
    </source>
</evidence>
<keyword evidence="2" id="KW-1185">Reference proteome</keyword>
<gene>
    <name evidence="1" type="ORF">JOF56_005396</name>
</gene>
<proteinExistence type="predicted"/>
<evidence type="ECO:0000313" key="1">
    <source>
        <dbReference type="EMBL" id="MBP2325011.1"/>
    </source>
</evidence>
<comment type="caution">
    <text evidence="1">The sequence shown here is derived from an EMBL/GenBank/DDBJ whole genome shotgun (WGS) entry which is preliminary data.</text>
</comment>
<organism evidence="1 2">
    <name type="scientific">Kibdelosporangium banguiense</name>
    <dbReference type="NCBI Taxonomy" id="1365924"/>
    <lineage>
        <taxon>Bacteria</taxon>
        <taxon>Bacillati</taxon>
        <taxon>Actinomycetota</taxon>
        <taxon>Actinomycetes</taxon>
        <taxon>Pseudonocardiales</taxon>
        <taxon>Pseudonocardiaceae</taxon>
        <taxon>Kibdelosporangium</taxon>
    </lineage>
</organism>
<sequence>MDSFPEEDHNPLSDHDDFANVMNQSIMKRLVDCVDKNKTCQE</sequence>